<comment type="similarity">
    <text evidence="1">Belongs to the aldo/keto reductase family.</text>
</comment>
<dbReference type="Proteomes" id="UP001359485">
    <property type="component" value="Unassembled WGS sequence"/>
</dbReference>
<dbReference type="Gene3D" id="3.20.20.100">
    <property type="entry name" value="NADP-dependent oxidoreductase domain"/>
    <property type="match status" value="1"/>
</dbReference>
<comment type="caution">
    <text evidence="5">The sequence shown here is derived from an EMBL/GenBank/DDBJ whole genome shotgun (WGS) entry which is preliminary data.</text>
</comment>
<evidence type="ECO:0000259" key="4">
    <source>
        <dbReference type="Pfam" id="PF00248"/>
    </source>
</evidence>
<proteinExistence type="inferred from homology"/>
<dbReference type="InterPro" id="IPR020471">
    <property type="entry name" value="AKR"/>
</dbReference>
<dbReference type="EMBL" id="JAWJWF010000050">
    <property type="protein sequence ID" value="KAK6618262.1"/>
    <property type="molecule type" value="Genomic_DNA"/>
</dbReference>
<feature type="domain" description="NADP-dependent oxidoreductase" evidence="4">
    <location>
        <begin position="46"/>
        <end position="307"/>
    </location>
</feature>
<protein>
    <recommendedName>
        <fullName evidence="4">NADP-dependent oxidoreductase domain-containing protein</fullName>
    </recommendedName>
</protein>
<dbReference type="PROSITE" id="PS00798">
    <property type="entry name" value="ALDOKETO_REDUCTASE_1"/>
    <property type="match status" value="1"/>
</dbReference>
<dbReference type="PANTHER" id="PTHR43827:SF3">
    <property type="entry name" value="NADP-DEPENDENT OXIDOREDUCTASE DOMAIN-CONTAINING PROTEIN"/>
    <property type="match status" value="1"/>
</dbReference>
<dbReference type="InterPro" id="IPR036812">
    <property type="entry name" value="NAD(P)_OxRdtase_dom_sf"/>
</dbReference>
<dbReference type="PROSITE" id="PS00063">
    <property type="entry name" value="ALDOKETO_REDUCTASE_3"/>
    <property type="match status" value="1"/>
</dbReference>
<reference evidence="5 6" key="1">
    <citation type="submission" date="2023-09" db="EMBL/GenBank/DDBJ databases">
        <title>Genomes of two closely related lineages of the louse Polyplax serrata with different host specificities.</title>
        <authorList>
            <person name="Martinu J."/>
            <person name="Tarabai H."/>
            <person name="Stefka J."/>
            <person name="Hypsa V."/>
        </authorList>
    </citation>
    <scope>NUCLEOTIDE SEQUENCE [LARGE SCALE GENOMIC DNA]</scope>
    <source>
        <strain evidence="5">98ZLc_SE</strain>
    </source>
</reference>
<dbReference type="CDD" id="cd19136">
    <property type="entry name" value="AKR_DrGR-like"/>
    <property type="match status" value="1"/>
</dbReference>
<sequence length="320" mass="36121">MQIPNKSLTDQNIFLLDETHRFSERNYLLLKVVMFTLNNGNSFPLIGFGTYLIRGTETIRNVIDISLAAGYRSFDTAAVYGNEEDLGKAFEELLPKYNLKRSDIFITTKLSPLDQGKGRARAAALNSLKKLNQSYVDLYLIHWPGVSGVDVRSDENSKARKESWFDIVELHKEGLLRNIGVSNYTVSHLKELLNDGGGVKPVVNQVEYHPLYRQTDLLEFCKNERILLQAYSSLGGTGKTDTLMSDPVVKEVAEHVGKSWSQVLLKWALQNGAAIIPKSTTEKRIYSNIDLNFELSKEDMNKLNSLNKTQKFAWDPASVK</sequence>
<evidence type="ECO:0000256" key="1">
    <source>
        <dbReference type="ARBA" id="ARBA00007905"/>
    </source>
</evidence>
<dbReference type="PIRSF" id="PIRSF000097">
    <property type="entry name" value="AKR"/>
    <property type="match status" value="1"/>
</dbReference>
<dbReference type="PRINTS" id="PR00069">
    <property type="entry name" value="ALDKETRDTASE"/>
</dbReference>
<keyword evidence="3" id="KW-0560">Oxidoreductase</keyword>
<dbReference type="InterPro" id="IPR023210">
    <property type="entry name" value="NADP_OxRdtase_dom"/>
</dbReference>
<evidence type="ECO:0000256" key="2">
    <source>
        <dbReference type="ARBA" id="ARBA00022857"/>
    </source>
</evidence>
<keyword evidence="2" id="KW-0521">NADP</keyword>
<evidence type="ECO:0000256" key="3">
    <source>
        <dbReference type="ARBA" id="ARBA00023002"/>
    </source>
</evidence>
<dbReference type="InterPro" id="IPR018170">
    <property type="entry name" value="Aldo/ket_reductase_CS"/>
</dbReference>
<dbReference type="PANTHER" id="PTHR43827">
    <property type="entry name" value="2,5-DIKETO-D-GLUCONIC ACID REDUCTASE"/>
    <property type="match status" value="1"/>
</dbReference>
<evidence type="ECO:0000313" key="5">
    <source>
        <dbReference type="EMBL" id="KAK6618262.1"/>
    </source>
</evidence>
<keyword evidence="6" id="KW-1185">Reference proteome</keyword>
<dbReference type="SUPFAM" id="SSF51430">
    <property type="entry name" value="NAD(P)-linked oxidoreductase"/>
    <property type="match status" value="1"/>
</dbReference>
<dbReference type="Pfam" id="PF00248">
    <property type="entry name" value="Aldo_ket_red"/>
    <property type="match status" value="1"/>
</dbReference>
<gene>
    <name evidence="5" type="ORF">RUM44_002713</name>
</gene>
<evidence type="ECO:0000313" key="6">
    <source>
        <dbReference type="Proteomes" id="UP001359485"/>
    </source>
</evidence>
<name>A0ABR1AFK0_POLSC</name>
<organism evidence="5 6">
    <name type="scientific">Polyplax serrata</name>
    <name type="common">Common mouse louse</name>
    <dbReference type="NCBI Taxonomy" id="468196"/>
    <lineage>
        <taxon>Eukaryota</taxon>
        <taxon>Metazoa</taxon>
        <taxon>Ecdysozoa</taxon>
        <taxon>Arthropoda</taxon>
        <taxon>Hexapoda</taxon>
        <taxon>Insecta</taxon>
        <taxon>Pterygota</taxon>
        <taxon>Neoptera</taxon>
        <taxon>Paraneoptera</taxon>
        <taxon>Psocodea</taxon>
        <taxon>Troctomorpha</taxon>
        <taxon>Phthiraptera</taxon>
        <taxon>Anoplura</taxon>
        <taxon>Polyplacidae</taxon>
        <taxon>Polyplax</taxon>
    </lineage>
</organism>
<accession>A0ABR1AFK0</accession>